<dbReference type="Proteomes" id="UP000037395">
    <property type="component" value="Unassembled WGS sequence"/>
</dbReference>
<dbReference type="EMBL" id="BMUB01000025">
    <property type="protein sequence ID" value="GGV01003.1"/>
    <property type="molecule type" value="Genomic_DNA"/>
</dbReference>
<proteinExistence type="predicted"/>
<reference evidence="1" key="5">
    <citation type="submission" date="2020-09" db="EMBL/GenBank/DDBJ databases">
        <authorList>
            <person name="Sun Q."/>
            <person name="Ohkuma M."/>
        </authorList>
    </citation>
    <scope>NUCLEOTIDE SEQUENCE</scope>
    <source>
        <strain evidence="1">JCM 4434</strain>
    </source>
</reference>
<accession>A0A1E7N8L9</accession>
<dbReference type="RefSeq" id="WP_050366121.1">
    <property type="nucleotide sequence ID" value="NZ_BMUB01000025.1"/>
</dbReference>
<name>A0A1E7N8L9_KITAU</name>
<dbReference type="GeneID" id="97489357"/>
<reference evidence="2" key="3">
    <citation type="submission" date="2016-08" db="EMBL/GenBank/DDBJ databases">
        <title>Sequencing, Assembly and Comparative Genomics of S. aureofaciens ATCC 10762.</title>
        <authorList>
            <person name="Gradnigo J.S."/>
            <person name="Johnson N."/>
            <person name="Somerville G.A."/>
        </authorList>
    </citation>
    <scope>NUCLEOTIDE SEQUENCE [LARGE SCALE GENOMIC DNA]</scope>
    <source>
        <strain evidence="2">ATCC 10762</strain>
    </source>
</reference>
<keyword evidence="3" id="KW-1185">Reference proteome</keyword>
<evidence type="ECO:0000313" key="3">
    <source>
        <dbReference type="Proteomes" id="UP000037395"/>
    </source>
</evidence>
<dbReference type="Proteomes" id="UP000610124">
    <property type="component" value="Unassembled WGS sequence"/>
</dbReference>
<comment type="caution">
    <text evidence="2">The sequence shown here is derived from an EMBL/GenBank/DDBJ whole genome shotgun (WGS) entry which is preliminary data.</text>
</comment>
<gene>
    <name evidence="1" type="ORF">GCM10010502_64380</name>
    <name evidence="2" type="ORF">HS99_0004175</name>
</gene>
<evidence type="ECO:0000313" key="2">
    <source>
        <dbReference type="EMBL" id="OEV37031.1"/>
    </source>
</evidence>
<reference evidence="1" key="1">
    <citation type="journal article" date="2014" name="Int. J. Syst. Evol. Microbiol.">
        <title>Complete genome sequence of Corynebacterium casei LMG S-19264T (=DSM 44701T), isolated from a smear-ripened cheese.</title>
        <authorList>
            <consortium name="US DOE Joint Genome Institute (JGI-PGF)"/>
            <person name="Walter F."/>
            <person name="Albersmeier A."/>
            <person name="Kalinowski J."/>
            <person name="Ruckert C."/>
        </authorList>
    </citation>
    <scope>NUCLEOTIDE SEQUENCE</scope>
    <source>
        <strain evidence="1">JCM 4434</strain>
    </source>
</reference>
<evidence type="ECO:0000313" key="1">
    <source>
        <dbReference type="EMBL" id="GGV01003.1"/>
    </source>
</evidence>
<accession>A0A8H9LYJ0</accession>
<reference evidence="3" key="4">
    <citation type="submission" date="2016-08" db="EMBL/GenBank/DDBJ databases">
        <title>Sequencing, assembly and comparative genomics of S. aureofaciens ATCC 10762.</title>
        <authorList>
            <person name="Gradnigo J.S."/>
            <person name="Johnson N."/>
            <person name="Somerville G.A."/>
        </authorList>
    </citation>
    <scope>NUCLEOTIDE SEQUENCE [LARGE SCALE GENOMIC DNA]</scope>
    <source>
        <strain evidence="3">ATCC 10762 / DSM 40127 / CCM 3239 / JCM 4008 / LMG 5968 / NBRC 12843 / NCIMB 8234 / A-377</strain>
    </source>
</reference>
<dbReference type="EMBL" id="JPRF03000021">
    <property type="protein sequence ID" value="OEV37031.1"/>
    <property type="molecule type" value="Genomic_DNA"/>
</dbReference>
<sequence>MPSDEEIARVRRLIGRVKTELDGLGENEHAQIREAVAIVRRARNGVVGLGLPRIRQPLPDVRVERTA</sequence>
<dbReference type="AlphaFoldDB" id="A0A1E7N8L9"/>
<organism evidence="2 3">
    <name type="scientific">Kitasatospora aureofaciens</name>
    <name type="common">Streptomyces aureofaciens</name>
    <dbReference type="NCBI Taxonomy" id="1894"/>
    <lineage>
        <taxon>Bacteria</taxon>
        <taxon>Bacillati</taxon>
        <taxon>Actinomycetota</taxon>
        <taxon>Actinomycetes</taxon>
        <taxon>Kitasatosporales</taxon>
        <taxon>Streptomycetaceae</taxon>
        <taxon>Kitasatospora</taxon>
    </lineage>
</organism>
<protein>
    <submittedName>
        <fullName evidence="2">Uncharacterized protein</fullName>
    </submittedName>
</protein>
<reference evidence="2 3" key="2">
    <citation type="submission" date="2014-07" db="EMBL/GenBank/DDBJ databases">
        <authorList>
            <person name="Zhang J.E."/>
            <person name="Yang H."/>
            <person name="Guo J."/>
            <person name="Deng Z."/>
            <person name="Luo H."/>
            <person name="Luo M."/>
            <person name="Zhao B."/>
        </authorList>
    </citation>
    <scope>NUCLEOTIDE SEQUENCE [LARGE SCALE GENOMIC DNA]</scope>
    <source>
        <strain evidence="2">ATCC 10762</strain>
        <strain evidence="3">ATCC 10762 / DSM 40127 / CCM 3239 / JCM 4008 / LMG 5968 / NBRC 12843 / NCIMB 8234 / A-377</strain>
    </source>
</reference>